<dbReference type="EMBL" id="JACHHG010000008">
    <property type="protein sequence ID" value="MBB6098878.1"/>
    <property type="molecule type" value="Genomic_DNA"/>
</dbReference>
<gene>
    <name evidence="1" type="ORF">HNR42_002313</name>
</gene>
<comment type="caution">
    <text evidence="1">The sequence shown here is derived from an EMBL/GenBank/DDBJ whole genome shotgun (WGS) entry which is preliminary data.</text>
</comment>
<dbReference type="RefSeq" id="WP_183987630.1">
    <property type="nucleotide sequence ID" value="NZ_JACHHG010000008.1"/>
</dbReference>
<protein>
    <submittedName>
        <fullName evidence="1">Uncharacterized protein</fullName>
    </submittedName>
</protein>
<sequence>MSEPLRVWSDTYGCARALYEGLPGGHRWLVAATVDHADTVLQQLSQLPENFKGSLYLILLEDERALPLETALREAEPRGVAVVGADLSGGPAVAREARTLETEGGLSFVESGVGPAWTSALEADGWPEGESLLASTAAAAGYPVISCAPEQLITTLTRWWQRTPLALRVLSASAEVER</sequence>
<evidence type="ECO:0000313" key="1">
    <source>
        <dbReference type="EMBL" id="MBB6098878.1"/>
    </source>
</evidence>
<reference evidence="1 2" key="1">
    <citation type="submission" date="2020-08" db="EMBL/GenBank/DDBJ databases">
        <title>Genomic Encyclopedia of Type Strains, Phase IV (KMG-IV): sequencing the most valuable type-strain genomes for metagenomic binning, comparative biology and taxonomic classification.</title>
        <authorList>
            <person name="Goeker M."/>
        </authorList>
    </citation>
    <scope>NUCLEOTIDE SEQUENCE [LARGE SCALE GENOMIC DNA]</scope>
    <source>
        <strain evidence="1 2">DSM 21458</strain>
    </source>
</reference>
<keyword evidence="2" id="KW-1185">Reference proteome</keyword>
<proteinExistence type="predicted"/>
<dbReference type="AlphaFoldDB" id="A0A841I3D4"/>
<dbReference type="Proteomes" id="UP000569951">
    <property type="component" value="Unassembled WGS sequence"/>
</dbReference>
<name>A0A841I3D4_9DEIO</name>
<accession>A0A841I3D4</accession>
<organism evidence="1 2">
    <name type="scientific">Deinobacterium chartae</name>
    <dbReference type="NCBI Taxonomy" id="521158"/>
    <lineage>
        <taxon>Bacteria</taxon>
        <taxon>Thermotogati</taxon>
        <taxon>Deinococcota</taxon>
        <taxon>Deinococci</taxon>
        <taxon>Deinococcales</taxon>
        <taxon>Deinococcaceae</taxon>
        <taxon>Deinobacterium</taxon>
    </lineage>
</organism>
<evidence type="ECO:0000313" key="2">
    <source>
        <dbReference type="Proteomes" id="UP000569951"/>
    </source>
</evidence>